<dbReference type="PANTHER" id="PTHR30290">
    <property type="entry name" value="PERIPLASMIC BINDING COMPONENT OF ABC TRANSPORTER"/>
    <property type="match status" value="1"/>
</dbReference>
<dbReference type="InterPro" id="IPR000914">
    <property type="entry name" value="SBP_5_dom"/>
</dbReference>
<dbReference type="GO" id="GO:0015833">
    <property type="term" value="P:peptide transport"/>
    <property type="evidence" value="ECO:0007669"/>
    <property type="project" value="TreeGrafter"/>
</dbReference>
<evidence type="ECO:0000313" key="3">
    <source>
        <dbReference type="Proteomes" id="UP000286716"/>
    </source>
</evidence>
<dbReference type="Gene3D" id="3.10.105.10">
    <property type="entry name" value="Dipeptide-binding Protein, Domain 3"/>
    <property type="match status" value="1"/>
</dbReference>
<sequence>MMPKIGNLSPLGRIRGRSRTAAACLSLLAGAGLVAGCGSSGGSGSPASSTFVAAIPALPPTLDPTSFSGGTRPAMSFLDSFLFDFESTSCTTSLSGDKLVGNLAKSWTQSPDKKSYDIVLNDYKSSYGNPLTAQDVKWSVDYAIANSPISKYLASADAHFSKTPVTVVSDHEFKLNVDQATPDDLALFAIPTFTIFDSTEIKKHATQDDPWGKKWVAQNAAVFGPWKLDSFDPGNQMTLSANEGYTGSRGKVAKLIVKQVAGASDQSQLLQQGSINYANAPTWTQYKDLMSNSKVKVYPCAPLSRDVLILNFNDKALGNVKVRQAISMAINRDELNKSAYAGLATPSTTALLPSEMPPNSDSVPKYTYNVSAAKQLLAEAGFPNGLDLTLSYNENQPGSQVTQSSILIQNQLKQIGINVKLNHVANGNDFNSQFQEGKYQSILYYSGAALPSTYFDVSLESPDSPNVSWGFKDQQFSALVHTVGASEPGSPEYNEALVKIAQYNATQFPWIPLVDTPNIFAMNSNAGNVDQAVGPITPRISNLNK</sequence>
<gene>
    <name evidence="2" type="ORF">DMA12_27130</name>
</gene>
<dbReference type="AlphaFoldDB" id="A0A428WB75"/>
<dbReference type="OrthoDB" id="5240629at2"/>
<proteinExistence type="predicted"/>
<reference evidence="2 3" key="1">
    <citation type="submission" date="2018-05" db="EMBL/GenBank/DDBJ databases">
        <title>Evolution of GPA BGCs.</title>
        <authorList>
            <person name="Waglechner N."/>
            <person name="Wright G.D."/>
        </authorList>
    </citation>
    <scope>NUCLEOTIDE SEQUENCE [LARGE SCALE GENOMIC DNA]</scope>
    <source>
        <strain evidence="2 3">DSM 5908</strain>
    </source>
</reference>
<comment type="caution">
    <text evidence="2">The sequence shown here is derived from an EMBL/GenBank/DDBJ whole genome shotgun (WGS) entry which is preliminary data.</text>
</comment>
<feature type="domain" description="Solute-binding protein family 5" evidence="1">
    <location>
        <begin position="98"/>
        <end position="455"/>
    </location>
</feature>
<protein>
    <recommendedName>
        <fullName evidence="1">Solute-binding protein family 5 domain-containing protein</fullName>
    </recommendedName>
</protein>
<dbReference type="GO" id="GO:1904680">
    <property type="term" value="F:peptide transmembrane transporter activity"/>
    <property type="evidence" value="ECO:0007669"/>
    <property type="project" value="TreeGrafter"/>
</dbReference>
<organism evidence="2 3">
    <name type="scientific">Amycolatopsis balhimycina DSM 5908</name>
    <dbReference type="NCBI Taxonomy" id="1081091"/>
    <lineage>
        <taxon>Bacteria</taxon>
        <taxon>Bacillati</taxon>
        <taxon>Actinomycetota</taxon>
        <taxon>Actinomycetes</taxon>
        <taxon>Pseudonocardiales</taxon>
        <taxon>Pseudonocardiaceae</taxon>
        <taxon>Amycolatopsis</taxon>
    </lineage>
</organism>
<name>A0A428WB75_AMYBA</name>
<dbReference type="SUPFAM" id="SSF53850">
    <property type="entry name" value="Periplasmic binding protein-like II"/>
    <property type="match status" value="1"/>
</dbReference>
<dbReference type="Pfam" id="PF00496">
    <property type="entry name" value="SBP_bac_5"/>
    <property type="match status" value="1"/>
</dbReference>
<keyword evidence="3" id="KW-1185">Reference proteome</keyword>
<dbReference type="EMBL" id="QHHU01000040">
    <property type="protein sequence ID" value="RSM40358.1"/>
    <property type="molecule type" value="Genomic_DNA"/>
</dbReference>
<accession>A0A428WB75</accession>
<dbReference type="InterPro" id="IPR039424">
    <property type="entry name" value="SBP_5"/>
</dbReference>
<dbReference type="Proteomes" id="UP000286716">
    <property type="component" value="Unassembled WGS sequence"/>
</dbReference>
<dbReference type="Gene3D" id="3.40.190.10">
    <property type="entry name" value="Periplasmic binding protein-like II"/>
    <property type="match status" value="1"/>
</dbReference>
<evidence type="ECO:0000259" key="1">
    <source>
        <dbReference type="Pfam" id="PF00496"/>
    </source>
</evidence>
<evidence type="ECO:0000313" key="2">
    <source>
        <dbReference type="EMBL" id="RSM40358.1"/>
    </source>
</evidence>